<evidence type="ECO:0000256" key="1">
    <source>
        <dbReference type="SAM" id="MobiDB-lite"/>
    </source>
</evidence>
<name>A0ABX8CX56_9NOCA</name>
<dbReference type="EMBL" id="CP074371">
    <property type="protein sequence ID" value="QVI22750.1"/>
    <property type="molecule type" value="Genomic_DNA"/>
</dbReference>
<evidence type="ECO:0000313" key="3">
    <source>
        <dbReference type="EMBL" id="QVI22750.1"/>
    </source>
</evidence>
<dbReference type="Pfam" id="PF00656">
    <property type="entry name" value="Peptidase_C14"/>
    <property type="match status" value="1"/>
</dbReference>
<dbReference type="PANTHER" id="PTHR22576:SF37">
    <property type="entry name" value="MUCOSA-ASSOCIATED LYMPHOID TISSUE LYMPHOMA TRANSLOCATION PROTEIN 1"/>
    <property type="match status" value="1"/>
</dbReference>
<feature type="compositionally biased region" description="Basic and acidic residues" evidence="1">
    <location>
        <begin position="344"/>
        <end position="357"/>
    </location>
</feature>
<feature type="compositionally biased region" description="Pro residues" evidence="1">
    <location>
        <begin position="364"/>
        <end position="381"/>
    </location>
</feature>
<dbReference type="Proteomes" id="UP000683310">
    <property type="component" value="Chromosome"/>
</dbReference>
<dbReference type="InterPro" id="IPR052039">
    <property type="entry name" value="Caspase-related_regulators"/>
</dbReference>
<dbReference type="NCBIfam" id="NF047832">
    <property type="entry name" value="caspase_w_EACC1"/>
    <property type="match status" value="1"/>
</dbReference>
<proteinExistence type="predicted"/>
<dbReference type="InterPro" id="IPR011600">
    <property type="entry name" value="Pept_C14_caspase"/>
</dbReference>
<evidence type="ECO:0000259" key="2">
    <source>
        <dbReference type="Pfam" id="PF00656"/>
    </source>
</evidence>
<reference evidence="3 4" key="1">
    <citation type="submission" date="2021-04" db="EMBL/GenBank/DDBJ databases">
        <title>Nocardia tengchongensis.</title>
        <authorList>
            <person name="Zhuang k."/>
            <person name="Ran Y."/>
            <person name="Li W."/>
        </authorList>
    </citation>
    <scope>NUCLEOTIDE SEQUENCE [LARGE SCALE GENOMIC DNA]</scope>
    <source>
        <strain evidence="3 4">CFH S0057</strain>
    </source>
</reference>
<feature type="region of interest" description="Disordered" evidence="1">
    <location>
        <begin position="311"/>
        <end position="400"/>
    </location>
</feature>
<dbReference type="PANTHER" id="PTHR22576">
    <property type="entry name" value="MUCOSA ASSOCIATED LYMPHOID TISSUE LYMPHOMA TRANSLOCATION PROTEIN 1/PARACASPASE"/>
    <property type="match status" value="1"/>
</dbReference>
<accession>A0ABX8CX56</accession>
<protein>
    <submittedName>
        <fullName evidence="3">Caspase family protein</fullName>
    </submittedName>
</protein>
<feature type="domain" description="Peptidase C14 caspase" evidence="2">
    <location>
        <begin position="4"/>
        <end position="230"/>
    </location>
</feature>
<dbReference type="PROSITE" id="PS00018">
    <property type="entry name" value="EF_HAND_1"/>
    <property type="match status" value="1"/>
</dbReference>
<gene>
    <name evidence="3" type="ORF">KHQ06_07075</name>
</gene>
<sequence length="759" mass="81975">MTGRFALVVATYSFNDPGLRQLTAPVHDAEAFAEVLADPAIGGFEVTTLINQPHHVVGAAIGDFFSDRRRDDLTLLYFSGHGLKDDAGKLYLAMTDTRTLTPLFTSVAADQIDYAMTGCHSNHQVLILDCCYSGAFPAGTIAKADDQVHALETFSGRGRTVLTASDATQFAFEGETPHGQATQSVFTRHLVAGLRDGGADLDQDGDITVDELYSYVHDHVVAERPRQRPKKQDNIEGRTVLARNRNWQVPQHIRTALESPAVRDRRNALEDLDQLHRTGGAIVRSRIHDAITRLVNDDSRAIAAAAASWLDSHPTGTPTPSAGGSGTAVKTDSHQVRETIPAKTPERGKDAVQHEDSPATDQAPPHPDPAETPPPAEPPGPSEDERTTEPATLFSEPAPRRRLRDRKWAIPMAAAALAVGCVVAVGGWHLAPTGMAGHAVADSTALRGPDVDLLKLVAATGYYRSTCHHMDPDTGQVAYIVCDTNKAASVPLARFYRFTNIDKLTDFYQTYGRFMHTGSCPGDPPGPDAPVFDHLRKLVGRKTCAVDPSVSPAASMLVVTDEPDLAIAVFAYLPSEWTSPLAEQLRDYVAARGYRQFLAADEAKDPDEFTSADKDLLAHVGGDFTRMNCRHGTPSQPANAEIDCSAPVNFPTASFLSHPTAAAANVEYQSEISVLSGHACDGRPGQDSPWTRKNQPIGRFTCLQSPGDPIHPDDHSPCLISIHDNLHIMSVYCARSSGAPQTAITTEPDLLAWFQKWAG</sequence>
<dbReference type="InterPro" id="IPR018247">
    <property type="entry name" value="EF_Hand_1_Ca_BS"/>
</dbReference>
<dbReference type="InterPro" id="IPR029030">
    <property type="entry name" value="Caspase-like_dom_sf"/>
</dbReference>
<dbReference type="SUPFAM" id="SSF52129">
    <property type="entry name" value="Caspase-like"/>
    <property type="match status" value="1"/>
</dbReference>
<organism evidence="3 4">
    <name type="scientific">Nocardia tengchongensis</name>
    <dbReference type="NCBI Taxonomy" id="2055889"/>
    <lineage>
        <taxon>Bacteria</taxon>
        <taxon>Bacillati</taxon>
        <taxon>Actinomycetota</taxon>
        <taxon>Actinomycetes</taxon>
        <taxon>Mycobacteriales</taxon>
        <taxon>Nocardiaceae</taxon>
        <taxon>Nocardia</taxon>
    </lineage>
</organism>
<evidence type="ECO:0000313" key="4">
    <source>
        <dbReference type="Proteomes" id="UP000683310"/>
    </source>
</evidence>
<dbReference type="Gene3D" id="3.40.50.1460">
    <property type="match status" value="1"/>
</dbReference>
<keyword evidence="4" id="KW-1185">Reference proteome</keyword>